<comment type="subcellular location">
    <subcellularLocation>
        <location evidence="1">Endosome</location>
    </subcellularLocation>
</comment>
<dbReference type="STRING" id="312017.I7MEB9"/>
<dbReference type="eggNOG" id="KOG3682">
    <property type="taxonomic scope" value="Eukaryota"/>
</dbReference>
<dbReference type="AlphaFoldDB" id="I7MEB9"/>
<evidence type="ECO:0000256" key="2">
    <source>
        <dbReference type="ARBA" id="ARBA00010704"/>
    </source>
</evidence>
<dbReference type="InterPro" id="IPR029705">
    <property type="entry name" value="VPS35L"/>
</dbReference>
<dbReference type="GeneID" id="7846819"/>
<organism evidence="7 8">
    <name type="scientific">Tetrahymena thermophila (strain SB210)</name>
    <dbReference type="NCBI Taxonomy" id="312017"/>
    <lineage>
        <taxon>Eukaryota</taxon>
        <taxon>Sar</taxon>
        <taxon>Alveolata</taxon>
        <taxon>Ciliophora</taxon>
        <taxon>Intramacronucleata</taxon>
        <taxon>Oligohymenophorea</taxon>
        <taxon>Hymenostomatida</taxon>
        <taxon>Tetrahymenina</taxon>
        <taxon>Tetrahymenidae</taxon>
        <taxon>Tetrahymena</taxon>
    </lineage>
</organism>
<dbReference type="EMBL" id="GG662699">
    <property type="protein sequence ID" value="EAR96037.2"/>
    <property type="molecule type" value="Genomic_DNA"/>
</dbReference>
<evidence type="ECO:0000256" key="1">
    <source>
        <dbReference type="ARBA" id="ARBA00004177"/>
    </source>
</evidence>
<dbReference type="InParanoid" id="I7MEB9"/>
<evidence type="ECO:0000256" key="4">
    <source>
        <dbReference type="ARBA" id="ARBA00022753"/>
    </source>
</evidence>
<feature type="region of interest" description="Disordered" evidence="6">
    <location>
        <begin position="89"/>
        <end position="109"/>
    </location>
</feature>
<comment type="similarity">
    <text evidence="2">Belongs to the VPS35L family.</text>
</comment>
<dbReference type="GO" id="GO:0032456">
    <property type="term" value="P:endocytic recycling"/>
    <property type="evidence" value="ECO:0007669"/>
    <property type="project" value="InterPro"/>
</dbReference>
<reference evidence="8" key="1">
    <citation type="journal article" date="2006" name="PLoS Biol.">
        <title>Macronuclear genome sequence of the ciliate Tetrahymena thermophila, a model eukaryote.</title>
        <authorList>
            <person name="Eisen J.A."/>
            <person name="Coyne R.S."/>
            <person name="Wu M."/>
            <person name="Wu D."/>
            <person name="Thiagarajan M."/>
            <person name="Wortman J.R."/>
            <person name="Badger J.H."/>
            <person name="Ren Q."/>
            <person name="Amedeo P."/>
            <person name="Jones K.M."/>
            <person name="Tallon L.J."/>
            <person name="Delcher A.L."/>
            <person name="Salzberg S.L."/>
            <person name="Silva J.C."/>
            <person name="Haas B.J."/>
            <person name="Majoros W.H."/>
            <person name="Farzad M."/>
            <person name="Carlton J.M."/>
            <person name="Smith R.K. Jr."/>
            <person name="Garg J."/>
            <person name="Pearlman R.E."/>
            <person name="Karrer K.M."/>
            <person name="Sun L."/>
            <person name="Manning G."/>
            <person name="Elde N.C."/>
            <person name="Turkewitz A.P."/>
            <person name="Asai D.J."/>
            <person name="Wilkes D.E."/>
            <person name="Wang Y."/>
            <person name="Cai H."/>
            <person name="Collins K."/>
            <person name="Stewart B.A."/>
            <person name="Lee S.R."/>
            <person name="Wilamowska K."/>
            <person name="Weinberg Z."/>
            <person name="Ruzzo W.L."/>
            <person name="Wloga D."/>
            <person name="Gaertig J."/>
            <person name="Frankel J."/>
            <person name="Tsao C.-C."/>
            <person name="Gorovsky M.A."/>
            <person name="Keeling P.J."/>
            <person name="Waller R.F."/>
            <person name="Patron N.J."/>
            <person name="Cherry J.M."/>
            <person name="Stover N.A."/>
            <person name="Krieger C.J."/>
            <person name="del Toro C."/>
            <person name="Ryder H.F."/>
            <person name="Williamson S.C."/>
            <person name="Barbeau R.A."/>
            <person name="Hamilton E.P."/>
            <person name="Orias E."/>
        </authorList>
    </citation>
    <scope>NUCLEOTIDE SEQUENCE [LARGE SCALE GENOMIC DNA]</scope>
    <source>
        <strain evidence="8">SB210</strain>
    </source>
</reference>
<protein>
    <submittedName>
        <fullName evidence="7">UPF0505 protein C16orf62-like protein, putative</fullName>
    </submittedName>
</protein>
<evidence type="ECO:0000256" key="3">
    <source>
        <dbReference type="ARBA" id="ARBA00022448"/>
    </source>
</evidence>
<keyword evidence="8" id="KW-1185">Reference proteome</keyword>
<evidence type="ECO:0000313" key="8">
    <source>
        <dbReference type="Proteomes" id="UP000009168"/>
    </source>
</evidence>
<feature type="compositionally biased region" description="Basic and acidic residues" evidence="6">
    <location>
        <begin position="97"/>
        <end position="107"/>
    </location>
</feature>
<keyword evidence="3" id="KW-0813">Transport</keyword>
<dbReference type="GO" id="GO:0015031">
    <property type="term" value="P:protein transport"/>
    <property type="evidence" value="ECO:0007669"/>
    <property type="project" value="UniProtKB-KW"/>
</dbReference>
<dbReference type="GO" id="GO:0005768">
    <property type="term" value="C:endosome"/>
    <property type="evidence" value="ECO:0007669"/>
    <property type="project" value="UniProtKB-SubCell"/>
</dbReference>
<name>I7MEB9_TETTS</name>
<dbReference type="PANTHER" id="PTHR13673:SF0">
    <property type="entry name" value="VPS35 ENDOSOMAL PROTEIN-SORTING FACTOR-LIKE"/>
    <property type="match status" value="1"/>
</dbReference>
<dbReference type="KEGG" id="tet:TTHERM_00127020"/>
<accession>I7MEB9</accession>
<keyword evidence="5" id="KW-0653">Protein transport</keyword>
<dbReference type="RefSeq" id="XP_001016282.2">
    <property type="nucleotide sequence ID" value="XM_001016282.3"/>
</dbReference>
<sequence>MSAEPLVIKDRDYQFLEKNRRKKFQQTARNPLTEDRSKLKQVKNNNLLAQINKAGADAKVIIKTEGGFVDPLSRLKSKPANPLARIPIKNPLMANKNQEEQAEKPEQPDPLARKVIMNAQADQLESIKNEEQESQHWEIIRKEYVRTFDLNIRHLNGQVNNPFGSNVVGTEERKNKSVQQGSRYEQDKSYTQQKYQVQTIAMKTYIENLIEMHSKMRKKWNDQDKVGTLQITIQAIKLFADNDQPRFAPYKYVYIMDILDSFSKFVFQRMKKLSFPQYTSEKLKTLTFFDISGANIPESAQEICRNWLRKVSSIRELVPRIYIEAALLPIYYFIDSTKIQQNLFKLSFQSRCIGDYINSVNYSTFLLRIGAELLPKEKSHILQMLDDFFYYMKQSQFGQSGFSTDEYLRLFEPFLLTAFRIYSENCSEQEFSELFSIYQGSNQHSEILSKIVQAFSPELIAKYSSEIFLIISSYHIDYKFKMYTIFLPKLSRGIQSMNGAPIEICNLVWIDLKQVNKIDIFLTILVSFIELINKCFKGYQKTKIFQSIIEKFNELFQQVDTSNDKNNQTLLKLEQFIKSILTTCDDIREILTIEPFLQFISFFPPQLKYNVSKDVLGMFMEREKIQKISDPIAVHSILQIAKNLNEGDKKLEDPKELFVLLKSFFEKIDFGRNLEQMLNLYTEIRASFGHINEVVEYVINKVSNLTFTAKNMFTSQKMQKKITGFLQACVAFCYITIPMIDSPLVQFKYYYMNSSIALLHNLISQAESSFKTALSILVDLPEQINGKNVDELVIRDLSSMVSFMIVLPDNPESDILHLYSGFISLLSQFKWSSRNGESYKLSLIKDLIAYLCIQKQENFPYHIDGVRSNDKLFVDQEFKATVVDQVSNLLYKIQEIIPEIAPKNYDQQENRLLIRNICHAINTILMYIEPNRVVKSVISQLVNVINKKCNDLNRDPFGRKILDEIYNLIKQTLQNIEKNAKEVKDFQVYKDNINAVLDSVKKQK</sequence>
<dbReference type="OrthoDB" id="1734063at2759"/>
<proteinExistence type="inferred from homology"/>
<evidence type="ECO:0000256" key="6">
    <source>
        <dbReference type="SAM" id="MobiDB-lite"/>
    </source>
</evidence>
<gene>
    <name evidence="7" type="ORF">TTHERM_00127020</name>
</gene>
<dbReference type="PANTHER" id="PTHR13673">
    <property type="entry name" value="ESOPHAGEAL CANCER ASSOCIATED PROTEIN"/>
    <property type="match status" value="1"/>
</dbReference>
<dbReference type="Proteomes" id="UP000009168">
    <property type="component" value="Unassembled WGS sequence"/>
</dbReference>
<keyword evidence="4" id="KW-0967">Endosome</keyword>
<evidence type="ECO:0000256" key="5">
    <source>
        <dbReference type="ARBA" id="ARBA00022927"/>
    </source>
</evidence>
<evidence type="ECO:0000313" key="7">
    <source>
        <dbReference type="EMBL" id="EAR96037.2"/>
    </source>
</evidence>